<evidence type="ECO:0000256" key="2">
    <source>
        <dbReference type="RuleBase" id="RU367087"/>
    </source>
</evidence>
<sequence length="132" mass="15365">MEQQNSMRKRKPVFLFGNYKNYYGYCIGQDLQEDPRLNVFKKEWFEGKECLDIGCNCDIITILIAKKFHCQNILGIDIDSDRIEDANWYLKKFEHAGKKHAKASRLEVSRSANGSEQSVAASSNEEMMERNF</sequence>
<dbReference type="GO" id="GO:0008171">
    <property type="term" value="F:O-methyltransferase activity"/>
    <property type="evidence" value="ECO:0007669"/>
    <property type="project" value="UniProtKB-UniRule"/>
</dbReference>
<organism evidence="5 6">
    <name type="scientific">Lithocarpus litseifolius</name>
    <dbReference type="NCBI Taxonomy" id="425828"/>
    <lineage>
        <taxon>Eukaryota</taxon>
        <taxon>Viridiplantae</taxon>
        <taxon>Streptophyta</taxon>
        <taxon>Embryophyta</taxon>
        <taxon>Tracheophyta</taxon>
        <taxon>Spermatophyta</taxon>
        <taxon>Magnoliopsida</taxon>
        <taxon>eudicotyledons</taxon>
        <taxon>Gunneridae</taxon>
        <taxon>Pentapetalae</taxon>
        <taxon>rosids</taxon>
        <taxon>fabids</taxon>
        <taxon>Fagales</taxon>
        <taxon>Fagaceae</taxon>
        <taxon>Lithocarpus</taxon>
    </lineage>
</organism>
<dbReference type="SUPFAM" id="SSF53335">
    <property type="entry name" value="S-adenosyl-L-methionine-dependent methyltransferases"/>
    <property type="match status" value="1"/>
</dbReference>
<feature type="domain" description="Bin3-type SAM" evidence="4">
    <location>
        <begin position="34"/>
        <end position="132"/>
    </location>
</feature>
<dbReference type="EC" id="2.1.1.-" evidence="2"/>
<keyword evidence="2" id="KW-0489">Methyltransferase</keyword>
<dbReference type="GO" id="GO:0040031">
    <property type="term" value="P:snRNA modification"/>
    <property type="evidence" value="ECO:0007669"/>
    <property type="project" value="TreeGrafter"/>
</dbReference>
<dbReference type="PROSITE" id="PS51515">
    <property type="entry name" value="BIN3_SAM"/>
    <property type="match status" value="1"/>
</dbReference>
<dbReference type="AlphaFoldDB" id="A0AAW2E1I4"/>
<comment type="similarity">
    <text evidence="2">Belongs to the methyltransferase superfamily.</text>
</comment>
<keyword evidence="2" id="KW-0808">Transferase</keyword>
<reference evidence="5 6" key="1">
    <citation type="submission" date="2024-01" db="EMBL/GenBank/DDBJ databases">
        <title>A telomere-to-telomere, gap-free genome of sweet tea (Lithocarpus litseifolius).</title>
        <authorList>
            <person name="Zhou J."/>
        </authorList>
    </citation>
    <scope>NUCLEOTIDE SEQUENCE [LARGE SCALE GENOMIC DNA]</scope>
    <source>
        <strain evidence="5">Zhou-2022a</strain>
        <tissue evidence="5">Leaf</tissue>
    </source>
</reference>
<dbReference type="InterPro" id="IPR029063">
    <property type="entry name" value="SAM-dependent_MTases_sf"/>
</dbReference>
<evidence type="ECO:0000259" key="4">
    <source>
        <dbReference type="PROSITE" id="PS51515"/>
    </source>
</evidence>
<dbReference type="InterPro" id="IPR039772">
    <property type="entry name" value="Bin3-like"/>
</dbReference>
<dbReference type="GO" id="GO:0017069">
    <property type="term" value="F:snRNA binding"/>
    <property type="evidence" value="ECO:0007669"/>
    <property type="project" value="TreeGrafter"/>
</dbReference>
<evidence type="ECO:0000313" key="5">
    <source>
        <dbReference type="EMBL" id="KAL0015549.1"/>
    </source>
</evidence>
<dbReference type="GO" id="GO:0032259">
    <property type="term" value="P:methylation"/>
    <property type="evidence" value="ECO:0007669"/>
    <property type="project" value="UniProtKB-KW"/>
</dbReference>
<protein>
    <recommendedName>
        <fullName evidence="2">RNA methyltransferase</fullName>
        <ecNumber evidence="2">2.1.1.-</ecNumber>
    </recommendedName>
</protein>
<dbReference type="PANTHER" id="PTHR12315:SF0">
    <property type="entry name" value="7SK SNRNA METHYLPHOSPHATE CAPPING ENZYME"/>
    <property type="match status" value="1"/>
</dbReference>
<gene>
    <name evidence="5" type="ORF">SO802_002618</name>
</gene>
<proteinExistence type="inferred from homology"/>
<dbReference type="InterPro" id="IPR024160">
    <property type="entry name" value="BIN3_SAM-bd_dom"/>
</dbReference>
<dbReference type="GO" id="GO:0008173">
    <property type="term" value="F:RNA methyltransferase activity"/>
    <property type="evidence" value="ECO:0007669"/>
    <property type="project" value="UniProtKB-UniRule"/>
</dbReference>
<accession>A0AAW2E1I4</accession>
<dbReference type="Gene3D" id="3.40.50.150">
    <property type="entry name" value="Vaccinia Virus protein VP39"/>
    <property type="match status" value="1"/>
</dbReference>
<feature type="compositionally biased region" description="Polar residues" evidence="3">
    <location>
        <begin position="110"/>
        <end position="125"/>
    </location>
</feature>
<name>A0AAW2E1I4_9ROSI</name>
<keyword evidence="1 2" id="KW-0949">S-adenosyl-L-methionine</keyword>
<evidence type="ECO:0000256" key="1">
    <source>
        <dbReference type="PROSITE-ProRule" id="PRU00848"/>
    </source>
</evidence>
<dbReference type="EMBL" id="JAZDWU010000001">
    <property type="protein sequence ID" value="KAL0015549.1"/>
    <property type="molecule type" value="Genomic_DNA"/>
</dbReference>
<keyword evidence="6" id="KW-1185">Reference proteome</keyword>
<comment type="caution">
    <text evidence="5">The sequence shown here is derived from an EMBL/GenBank/DDBJ whole genome shotgun (WGS) entry which is preliminary data.</text>
</comment>
<evidence type="ECO:0000313" key="6">
    <source>
        <dbReference type="Proteomes" id="UP001459277"/>
    </source>
</evidence>
<dbReference type="PANTHER" id="PTHR12315">
    <property type="entry name" value="BICOID-INTERACTING PROTEIN RELATED"/>
    <property type="match status" value="1"/>
</dbReference>
<feature type="region of interest" description="Disordered" evidence="3">
    <location>
        <begin position="104"/>
        <end position="132"/>
    </location>
</feature>
<dbReference type="Proteomes" id="UP001459277">
    <property type="component" value="Unassembled WGS sequence"/>
</dbReference>
<evidence type="ECO:0000256" key="3">
    <source>
        <dbReference type="SAM" id="MobiDB-lite"/>
    </source>
</evidence>